<feature type="compositionally biased region" description="Basic and acidic residues" evidence="1">
    <location>
        <begin position="250"/>
        <end position="259"/>
    </location>
</feature>
<feature type="compositionally biased region" description="Basic and acidic residues" evidence="1">
    <location>
        <begin position="71"/>
        <end position="86"/>
    </location>
</feature>
<keyword evidence="2" id="KW-0418">Kinase</keyword>
<proteinExistence type="predicted"/>
<feature type="compositionally biased region" description="Basic residues" evidence="1">
    <location>
        <begin position="1"/>
        <end position="31"/>
    </location>
</feature>
<feature type="compositionally biased region" description="Basic and acidic residues" evidence="1">
    <location>
        <begin position="118"/>
        <end position="128"/>
    </location>
</feature>
<name>A0A6J4SXG5_9ACTN</name>
<gene>
    <name evidence="2" type="ORF">AVDCRST_MAG45-1708</name>
</gene>
<organism evidence="2">
    <name type="scientific">uncultured Solirubrobacterales bacterium</name>
    <dbReference type="NCBI Taxonomy" id="768556"/>
    <lineage>
        <taxon>Bacteria</taxon>
        <taxon>Bacillati</taxon>
        <taxon>Actinomycetota</taxon>
        <taxon>Thermoleophilia</taxon>
        <taxon>Solirubrobacterales</taxon>
        <taxon>environmental samples</taxon>
    </lineage>
</organism>
<accession>A0A6J4SXG5</accession>
<feature type="non-terminal residue" evidence="2">
    <location>
        <position position="301"/>
    </location>
</feature>
<dbReference type="GO" id="GO:0016301">
    <property type="term" value="F:kinase activity"/>
    <property type="evidence" value="ECO:0007669"/>
    <property type="project" value="UniProtKB-KW"/>
</dbReference>
<feature type="compositionally biased region" description="Basic residues" evidence="1">
    <location>
        <begin position="260"/>
        <end position="271"/>
    </location>
</feature>
<feature type="compositionally biased region" description="Low complexity" evidence="1">
    <location>
        <begin position="276"/>
        <end position="292"/>
    </location>
</feature>
<dbReference type="EMBL" id="CADCVU010000147">
    <property type="protein sequence ID" value="CAA9507773.1"/>
    <property type="molecule type" value="Genomic_DNA"/>
</dbReference>
<feature type="compositionally biased region" description="Low complexity" evidence="1">
    <location>
        <begin position="220"/>
        <end position="230"/>
    </location>
</feature>
<reference evidence="2" key="1">
    <citation type="submission" date="2020-02" db="EMBL/GenBank/DDBJ databases">
        <authorList>
            <person name="Meier V. D."/>
        </authorList>
    </citation>
    <scope>NUCLEOTIDE SEQUENCE</scope>
    <source>
        <strain evidence="2">AVDCRST_MAG45</strain>
    </source>
</reference>
<keyword evidence="2" id="KW-0808">Transferase</keyword>
<evidence type="ECO:0000313" key="2">
    <source>
        <dbReference type="EMBL" id="CAA9507773.1"/>
    </source>
</evidence>
<feature type="non-terminal residue" evidence="2">
    <location>
        <position position="1"/>
    </location>
</feature>
<feature type="compositionally biased region" description="Basic and acidic residues" evidence="1">
    <location>
        <begin position="51"/>
        <end position="64"/>
    </location>
</feature>
<protein>
    <submittedName>
        <fullName evidence="2">Transcription regulator [contains diacylglycerol kinase catalytic domain]</fullName>
    </submittedName>
</protein>
<feature type="region of interest" description="Disordered" evidence="1">
    <location>
        <begin position="1"/>
        <end position="174"/>
    </location>
</feature>
<dbReference type="AlphaFoldDB" id="A0A6J4SXG5"/>
<sequence length="301" mass="33361">ARPRTRPHRQPRRGRRARPQGARGRLRRARTPRGSVSSAQLSQRHPRRRARPDDGRGRHGDGGRGGRRWARGVDRRGAAGHGDRARDRSHRPGQRPCARARDPVPARRGGGPGARGPRASDRRWRGEQRAVPGNRQPGLRLGGQPDRQRVAPARQRGLPVRGAQGARLVAPRPLRRDDRRRASWVHRLLGRGRQLEGLRRRHDAHPPCPARRPRARRAAGRAALAAALPADDAEGLPRDPRRRAPGGLPDRPDDRDPRRPPVRGLRRRRPDRRAAGDGATGRAPGADRGAGAHTREAARAM</sequence>
<evidence type="ECO:0000256" key="1">
    <source>
        <dbReference type="SAM" id="MobiDB-lite"/>
    </source>
</evidence>
<feature type="region of interest" description="Disordered" evidence="1">
    <location>
        <begin position="196"/>
        <end position="301"/>
    </location>
</feature>